<feature type="region of interest" description="Disordered" evidence="2">
    <location>
        <begin position="1"/>
        <end position="24"/>
    </location>
</feature>
<protein>
    <submittedName>
        <fullName evidence="3">Uncharacterized protein</fullName>
    </submittedName>
</protein>
<proteinExistence type="predicted"/>
<dbReference type="AlphaFoldDB" id="A0A6A7A3P2"/>
<evidence type="ECO:0000313" key="4">
    <source>
        <dbReference type="Proteomes" id="UP000799424"/>
    </source>
</evidence>
<evidence type="ECO:0000256" key="2">
    <source>
        <dbReference type="SAM" id="MobiDB-lite"/>
    </source>
</evidence>
<sequence>MHSELDGPEKSFPPPKVSRRALNSSSALGTDGLFAQETHSSDAERLELSQISVSVLKAGTKYPELRGPEDESTEKAVARFLRQYGQISASMRDPQGRLDTSGPSKRDLIKAQDELRAVKTRLLDQDDKLERYEGEFDDMNRTIASLKFQLKESESSHGVKLRKEQRSLQSENERLKSFYENQLRKSRDDAAFDRSEAHKRQKEDIKTIEGLETRLLKDATLWEQAYNKLKATNSDLEQRLHDAKADENERVYDLEAKWERKLQKEKVKYEDSINSLELDIGRLEGALAKERSHKEAELQNQRKELEEKYKEEKDGLRTEIDMFKVAVTQREHFKGLTDSEVANHYKRLANSIEDFSRVEWDFSKREAWPISESHMRQLGKNPRKMKLQIVQNTLWVLLYKLVFCSPFKILGAAGEEDDDERWTKIYSAGASSFEWPEIPAEVERSRFENAKAYTNAVGSTTNSSVRESFERSVTAIMNSIIRATERVATIQANDHRVLETVVRLAGKIWLESCSQRYRVVVVVSHGSGDILSLPGEFEGTLRLVVRPEVKRYGDSQGKHLTRGEPVAGWKGLLETYPQ</sequence>
<feature type="region of interest" description="Disordered" evidence="2">
    <location>
        <begin position="86"/>
        <end position="106"/>
    </location>
</feature>
<accession>A0A6A7A3P2</accession>
<dbReference type="EMBL" id="MU006224">
    <property type="protein sequence ID" value="KAF2827327.1"/>
    <property type="molecule type" value="Genomic_DNA"/>
</dbReference>
<dbReference type="OrthoDB" id="5430054at2759"/>
<organism evidence="3 4">
    <name type="scientific">Ophiobolus disseminans</name>
    <dbReference type="NCBI Taxonomy" id="1469910"/>
    <lineage>
        <taxon>Eukaryota</taxon>
        <taxon>Fungi</taxon>
        <taxon>Dikarya</taxon>
        <taxon>Ascomycota</taxon>
        <taxon>Pezizomycotina</taxon>
        <taxon>Dothideomycetes</taxon>
        <taxon>Pleosporomycetidae</taxon>
        <taxon>Pleosporales</taxon>
        <taxon>Pleosporineae</taxon>
        <taxon>Phaeosphaeriaceae</taxon>
        <taxon>Ophiobolus</taxon>
    </lineage>
</organism>
<reference evidence="3" key="1">
    <citation type="journal article" date="2020" name="Stud. Mycol.">
        <title>101 Dothideomycetes genomes: a test case for predicting lifestyles and emergence of pathogens.</title>
        <authorList>
            <person name="Haridas S."/>
            <person name="Albert R."/>
            <person name="Binder M."/>
            <person name="Bloem J."/>
            <person name="Labutti K."/>
            <person name="Salamov A."/>
            <person name="Andreopoulos B."/>
            <person name="Baker S."/>
            <person name="Barry K."/>
            <person name="Bills G."/>
            <person name="Bluhm B."/>
            <person name="Cannon C."/>
            <person name="Castanera R."/>
            <person name="Culley D."/>
            <person name="Daum C."/>
            <person name="Ezra D."/>
            <person name="Gonzalez J."/>
            <person name="Henrissat B."/>
            <person name="Kuo A."/>
            <person name="Liang C."/>
            <person name="Lipzen A."/>
            <person name="Lutzoni F."/>
            <person name="Magnuson J."/>
            <person name="Mondo S."/>
            <person name="Nolan M."/>
            <person name="Ohm R."/>
            <person name="Pangilinan J."/>
            <person name="Park H.-J."/>
            <person name="Ramirez L."/>
            <person name="Alfaro M."/>
            <person name="Sun H."/>
            <person name="Tritt A."/>
            <person name="Yoshinaga Y."/>
            <person name="Zwiers L.-H."/>
            <person name="Turgeon B."/>
            <person name="Goodwin S."/>
            <person name="Spatafora J."/>
            <person name="Crous P."/>
            <person name="Grigoriev I."/>
        </authorList>
    </citation>
    <scope>NUCLEOTIDE SEQUENCE</scope>
    <source>
        <strain evidence="3">CBS 113818</strain>
    </source>
</reference>
<keyword evidence="4" id="KW-1185">Reference proteome</keyword>
<feature type="coiled-coil region" evidence="1">
    <location>
        <begin position="219"/>
        <end position="315"/>
    </location>
</feature>
<feature type="region of interest" description="Disordered" evidence="2">
    <location>
        <begin position="151"/>
        <end position="182"/>
    </location>
</feature>
<evidence type="ECO:0000256" key="1">
    <source>
        <dbReference type="SAM" id="Coils"/>
    </source>
</evidence>
<gene>
    <name evidence="3" type="ORF">CC86DRAFT_466119</name>
</gene>
<keyword evidence="1" id="KW-0175">Coiled coil</keyword>
<dbReference type="Proteomes" id="UP000799424">
    <property type="component" value="Unassembled WGS sequence"/>
</dbReference>
<name>A0A6A7A3P2_9PLEO</name>
<evidence type="ECO:0000313" key="3">
    <source>
        <dbReference type="EMBL" id="KAF2827327.1"/>
    </source>
</evidence>